<evidence type="ECO:0000313" key="4">
    <source>
        <dbReference type="Proteomes" id="UP000031449"/>
    </source>
</evidence>
<organism evidence="3 4">
    <name type="scientific">Jeotgalibacillus malaysiensis</name>
    <dbReference type="NCBI Taxonomy" id="1508404"/>
    <lineage>
        <taxon>Bacteria</taxon>
        <taxon>Bacillati</taxon>
        <taxon>Bacillota</taxon>
        <taxon>Bacilli</taxon>
        <taxon>Bacillales</taxon>
        <taxon>Caryophanaceae</taxon>
        <taxon>Jeotgalibacillus</taxon>
    </lineage>
</organism>
<dbReference type="InterPro" id="IPR029069">
    <property type="entry name" value="HotDog_dom_sf"/>
</dbReference>
<dbReference type="Pfam" id="PF13279">
    <property type="entry name" value="4HBT_2"/>
    <property type="match status" value="1"/>
</dbReference>
<sequence length="137" mass="15748">MYTNEVTVRFCETDALGHVNNTSYFIYFEEARVQFIASLGYGMDVKDWRFILASTKCEFKSQGYFDQKLKVESYVTRIGTKSFELEHRVSCEQTGILIAVGNAVVVYFDFDNQVSAAIPDDMRTELEQHLVTEEGRV</sequence>
<proteinExistence type="inferred from homology"/>
<dbReference type="PANTHER" id="PTHR31793:SF27">
    <property type="entry name" value="NOVEL THIOESTERASE SUPERFAMILY DOMAIN AND SAPOSIN A-TYPE DOMAIN CONTAINING PROTEIN (0610012H03RIK)"/>
    <property type="match status" value="1"/>
</dbReference>
<comment type="similarity">
    <text evidence="1">Belongs to the 4-hydroxybenzoyl-CoA thioesterase family.</text>
</comment>
<keyword evidence="2" id="KW-0378">Hydrolase</keyword>
<evidence type="ECO:0000256" key="2">
    <source>
        <dbReference type="ARBA" id="ARBA00022801"/>
    </source>
</evidence>
<dbReference type="HOGENOM" id="CLU_101141_2_2_9"/>
<reference evidence="3 4" key="1">
    <citation type="submission" date="2014-08" db="EMBL/GenBank/DDBJ databases">
        <title>Complete genome of a marine bacteria Jeotgalibacillus malaysiensis.</title>
        <authorList>
            <person name="Yaakop A.S."/>
            <person name="Chan K.-G."/>
            <person name="Goh K.M."/>
        </authorList>
    </citation>
    <scope>NUCLEOTIDE SEQUENCE [LARGE SCALE GENOMIC DNA]</scope>
    <source>
        <strain evidence="3 4">D5</strain>
    </source>
</reference>
<dbReference type="STRING" id="1508404.JMA_08930"/>
<dbReference type="CDD" id="cd00586">
    <property type="entry name" value="4HBT"/>
    <property type="match status" value="1"/>
</dbReference>
<dbReference type="KEGG" id="jeo:JMA_08930"/>
<name>A0A0B5AIJ4_9BACL</name>
<evidence type="ECO:0000256" key="1">
    <source>
        <dbReference type="ARBA" id="ARBA00005953"/>
    </source>
</evidence>
<evidence type="ECO:0008006" key="5">
    <source>
        <dbReference type="Google" id="ProtNLM"/>
    </source>
</evidence>
<dbReference type="OrthoDB" id="9799036at2"/>
<dbReference type="GO" id="GO:0047617">
    <property type="term" value="F:fatty acyl-CoA hydrolase activity"/>
    <property type="evidence" value="ECO:0007669"/>
    <property type="project" value="TreeGrafter"/>
</dbReference>
<dbReference type="BioCyc" id="JESP1508404:G14D9-10125-MONOMER"/>
<keyword evidence="4" id="KW-1185">Reference proteome</keyword>
<dbReference type="EMBL" id="CP009416">
    <property type="protein sequence ID" value="AJD90210.1"/>
    <property type="molecule type" value="Genomic_DNA"/>
</dbReference>
<dbReference type="InterPro" id="IPR050563">
    <property type="entry name" value="4-hydroxybenzoyl-CoA_TE"/>
</dbReference>
<dbReference type="PANTHER" id="PTHR31793">
    <property type="entry name" value="4-HYDROXYBENZOYL-COA THIOESTERASE FAMILY MEMBER"/>
    <property type="match status" value="1"/>
</dbReference>
<gene>
    <name evidence="3" type="ORF">JMA_08930</name>
</gene>
<protein>
    <recommendedName>
        <fullName evidence="5">Thioesterase</fullName>
    </recommendedName>
</protein>
<evidence type="ECO:0000313" key="3">
    <source>
        <dbReference type="EMBL" id="AJD90210.1"/>
    </source>
</evidence>
<dbReference type="SUPFAM" id="SSF54637">
    <property type="entry name" value="Thioesterase/thiol ester dehydrase-isomerase"/>
    <property type="match status" value="1"/>
</dbReference>
<dbReference type="Proteomes" id="UP000031449">
    <property type="component" value="Chromosome"/>
</dbReference>
<dbReference type="Gene3D" id="3.10.129.10">
    <property type="entry name" value="Hotdog Thioesterase"/>
    <property type="match status" value="1"/>
</dbReference>
<accession>A0A0B5AIJ4</accession>
<dbReference type="AlphaFoldDB" id="A0A0B5AIJ4"/>